<evidence type="ECO:0000313" key="1">
    <source>
        <dbReference type="EMBL" id="CRL00520.1"/>
    </source>
</evidence>
<sequence>MELKSSHIQINVDLSAPYIITATIMHNVMHFTIMRNEEMKSALILNSINYGTCYCKKVENKFEVFLSSHSISLEFTLSRNCNVSTKA</sequence>
<name>A0A1J1IK04_9DIPT</name>
<dbReference type="EMBL" id="CVRI01000054">
    <property type="protein sequence ID" value="CRL00520.1"/>
    <property type="molecule type" value="Genomic_DNA"/>
</dbReference>
<organism evidence="1 2">
    <name type="scientific">Clunio marinus</name>
    <dbReference type="NCBI Taxonomy" id="568069"/>
    <lineage>
        <taxon>Eukaryota</taxon>
        <taxon>Metazoa</taxon>
        <taxon>Ecdysozoa</taxon>
        <taxon>Arthropoda</taxon>
        <taxon>Hexapoda</taxon>
        <taxon>Insecta</taxon>
        <taxon>Pterygota</taxon>
        <taxon>Neoptera</taxon>
        <taxon>Endopterygota</taxon>
        <taxon>Diptera</taxon>
        <taxon>Nematocera</taxon>
        <taxon>Chironomoidea</taxon>
        <taxon>Chironomidae</taxon>
        <taxon>Clunio</taxon>
    </lineage>
</organism>
<dbReference type="AlphaFoldDB" id="A0A1J1IK04"/>
<keyword evidence="2" id="KW-1185">Reference proteome</keyword>
<gene>
    <name evidence="1" type="ORF">CLUMA_CG013781</name>
</gene>
<evidence type="ECO:0000313" key="2">
    <source>
        <dbReference type="Proteomes" id="UP000183832"/>
    </source>
</evidence>
<proteinExistence type="predicted"/>
<protein>
    <submittedName>
        <fullName evidence="1">CLUMA_CG013781, isoform A</fullName>
    </submittedName>
</protein>
<accession>A0A1J1IK04</accession>
<reference evidence="1 2" key="1">
    <citation type="submission" date="2015-04" db="EMBL/GenBank/DDBJ databases">
        <authorList>
            <person name="Syromyatnikov M.Y."/>
            <person name="Popov V.N."/>
        </authorList>
    </citation>
    <scope>NUCLEOTIDE SEQUENCE [LARGE SCALE GENOMIC DNA]</scope>
</reference>
<dbReference type="Proteomes" id="UP000183832">
    <property type="component" value="Unassembled WGS sequence"/>
</dbReference>